<comment type="caution">
    <text evidence="3">The sequence shown here is derived from an EMBL/GenBank/DDBJ whole genome shotgun (WGS) entry which is preliminary data.</text>
</comment>
<dbReference type="InterPro" id="IPR036890">
    <property type="entry name" value="HATPase_C_sf"/>
</dbReference>
<dbReference type="Proteomes" id="UP001523219">
    <property type="component" value="Unassembled WGS sequence"/>
</dbReference>
<protein>
    <submittedName>
        <fullName evidence="3">ATP-binding protein</fullName>
    </submittedName>
</protein>
<keyword evidence="1" id="KW-0723">Serine/threonine-protein kinase</keyword>
<evidence type="ECO:0000259" key="2">
    <source>
        <dbReference type="Pfam" id="PF13581"/>
    </source>
</evidence>
<dbReference type="Gene3D" id="3.30.565.10">
    <property type="entry name" value="Histidine kinase-like ATPase, C-terminal domain"/>
    <property type="match status" value="1"/>
</dbReference>
<name>A0ABT0ZLP0_9ACTN</name>
<dbReference type="InterPro" id="IPR050267">
    <property type="entry name" value="Anti-sigma-factor_SerPK"/>
</dbReference>
<organism evidence="3 4">
    <name type="scientific">Streptomyces macrolidinus</name>
    <dbReference type="NCBI Taxonomy" id="2952607"/>
    <lineage>
        <taxon>Bacteria</taxon>
        <taxon>Bacillati</taxon>
        <taxon>Actinomycetota</taxon>
        <taxon>Actinomycetes</taxon>
        <taxon>Kitasatosporales</taxon>
        <taxon>Streptomycetaceae</taxon>
        <taxon>Streptomyces</taxon>
    </lineage>
</organism>
<dbReference type="CDD" id="cd16936">
    <property type="entry name" value="HATPase_RsbW-like"/>
    <property type="match status" value="1"/>
</dbReference>
<feature type="domain" description="Histidine kinase/HSP90-like ATPase" evidence="2">
    <location>
        <begin position="24"/>
        <end position="120"/>
    </location>
</feature>
<dbReference type="RefSeq" id="WP_252428297.1">
    <property type="nucleotide sequence ID" value="NZ_JAMWMR010000037.1"/>
</dbReference>
<dbReference type="PANTHER" id="PTHR35526">
    <property type="entry name" value="ANTI-SIGMA-F FACTOR RSBW-RELATED"/>
    <property type="match status" value="1"/>
</dbReference>
<dbReference type="SUPFAM" id="SSF55874">
    <property type="entry name" value="ATPase domain of HSP90 chaperone/DNA topoisomerase II/histidine kinase"/>
    <property type="match status" value="1"/>
</dbReference>
<dbReference type="EMBL" id="JAMWMR010000037">
    <property type="protein sequence ID" value="MCN9244510.1"/>
    <property type="molecule type" value="Genomic_DNA"/>
</dbReference>
<evidence type="ECO:0000313" key="3">
    <source>
        <dbReference type="EMBL" id="MCN9244510.1"/>
    </source>
</evidence>
<keyword evidence="3" id="KW-0547">Nucleotide-binding</keyword>
<gene>
    <name evidence="3" type="ORF">NGF19_27635</name>
</gene>
<keyword evidence="1" id="KW-0418">Kinase</keyword>
<evidence type="ECO:0000313" key="4">
    <source>
        <dbReference type="Proteomes" id="UP001523219"/>
    </source>
</evidence>
<dbReference type="PANTHER" id="PTHR35526:SF3">
    <property type="entry name" value="ANTI-SIGMA-F FACTOR RSBW"/>
    <property type="match status" value="1"/>
</dbReference>
<dbReference type="Pfam" id="PF13581">
    <property type="entry name" value="HATPase_c_2"/>
    <property type="match status" value="1"/>
</dbReference>
<dbReference type="InterPro" id="IPR003594">
    <property type="entry name" value="HATPase_dom"/>
</dbReference>
<proteinExistence type="predicted"/>
<keyword evidence="1" id="KW-0808">Transferase</keyword>
<reference evidence="3 4" key="1">
    <citation type="submission" date="2022-05" db="EMBL/GenBank/DDBJ databases">
        <title>Streptomyces sp. nov. RY43-2 isolated from soil of a peat swamp forest.</title>
        <authorList>
            <person name="Kanchanasin P."/>
            <person name="Tanasupawat S."/>
            <person name="Phongsopitanun W."/>
        </authorList>
    </citation>
    <scope>NUCLEOTIDE SEQUENCE [LARGE SCALE GENOMIC DNA]</scope>
    <source>
        <strain evidence="3 4">RY43-2</strain>
    </source>
</reference>
<sequence>MTPIVTQAAAVGHPGYSSELPRVAEAVSDARRLVRSALDTWGLAGIAEDTTLAVSELAANAVRHGSGRRMVVRVTRLGPNRVRVAVSDRSKKSPYFVKPSESEIDTAGRGLYLVEAVSDRWGTDLLPWGKRVWSEHVGERDACATRAD</sequence>
<dbReference type="GO" id="GO:0005524">
    <property type="term" value="F:ATP binding"/>
    <property type="evidence" value="ECO:0007669"/>
    <property type="project" value="UniProtKB-KW"/>
</dbReference>
<keyword evidence="3" id="KW-0067">ATP-binding</keyword>
<evidence type="ECO:0000256" key="1">
    <source>
        <dbReference type="ARBA" id="ARBA00022527"/>
    </source>
</evidence>
<accession>A0ABT0ZLP0</accession>
<keyword evidence="4" id="KW-1185">Reference proteome</keyword>